<accession>A5ANA7</accession>
<sequence length="225" mass="25927">MGSFSRFNSSVLSTSYFRRNHVVHYWRNNFLECNIAVVQIPFWVSISNSRRLDLDQKNYSLATEDCRKNNGVVCLASNQEADRFDNEELYLLLERRSFQNAIFLECKIVSGVSLSLHCKIISSPKLNPEVSPEPSFLKHTGRMESYIAIDQEMLNDNLCPTTSSNGTKVVGDKDAATVFNFKQNSMELIEFKNDKSTYFIWKAVVTYSQDITHGLKQWEKPIRDD</sequence>
<dbReference type="AlphaFoldDB" id="A5ANA7"/>
<dbReference type="EMBL" id="AM430667">
    <property type="protein sequence ID" value="CAN62652.1"/>
    <property type="molecule type" value="Genomic_DNA"/>
</dbReference>
<reference evidence="1" key="1">
    <citation type="journal article" date="2007" name="PLoS ONE">
        <title>The first genome sequence of an elite grapevine cultivar (Pinot noir Vitis vinifera L.): coping with a highly heterozygous genome.</title>
        <authorList>
            <person name="Velasco R."/>
            <person name="Zharkikh A."/>
            <person name="Troggio M."/>
            <person name="Cartwright D.A."/>
            <person name="Cestaro A."/>
            <person name="Pruss D."/>
            <person name="Pindo M."/>
            <person name="FitzGerald L.M."/>
            <person name="Vezzulli S."/>
            <person name="Reid J."/>
            <person name="Malacarne G."/>
            <person name="Iliev D."/>
            <person name="Coppola G."/>
            <person name="Wardell B."/>
            <person name="Micheletti D."/>
            <person name="Macalma T."/>
            <person name="Facci M."/>
            <person name="Mitchell J.T."/>
            <person name="Perazzolli M."/>
            <person name="Eldredge G."/>
            <person name="Gatto P."/>
            <person name="Oyzerski R."/>
            <person name="Moretto M."/>
            <person name="Gutin N."/>
            <person name="Stefanini M."/>
            <person name="Chen Y."/>
            <person name="Segala C."/>
            <person name="Davenport C."/>
            <person name="Dematte L."/>
            <person name="Mraz A."/>
            <person name="Battilana J."/>
            <person name="Stormo K."/>
            <person name="Costa F."/>
            <person name="Tao Q."/>
            <person name="Si-Ammour A."/>
            <person name="Harkins T."/>
            <person name="Lackey A."/>
            <person name="Perbost C."/>
            <person name="Taillon B."/>
            <person name="Stella A."/>
            <person name="Solovyev V."/>
            <person name="Fawcett J.A."/>
            <person name="Sterck L."/>
            <person name="Vandepoele K."/>
            <person name="Grando S.M."/>
            <person name="Toppo S."/>
            <person name="Moser C."/>
            <person name="Lanchbury J."/>
            <person name="Bogden R."/>
            <person name="Skolnick M."/>
            <person name="Sgaramella V."/>
            <person name="Bhatnagar S.K."/>
            <person name="Fontana P."/>
            <person name="Gutin A."/>
            <person name="Van de Peer Y."/>
            <person name="Salamini F."/>
            <person name="Viola R."/>
        </authorList>
    </citation>
    <scope>NUCLEOTIDE SEQUENCE</scope>
</reference>
<gene>
    <name evidence="1" type="ORF">VITISV_003943</name>
</gene>
<evidence type="ECO:0000313" key="1">
    <source>
        <dbReference type="EMBL" id="CAN62652.1"/>
    </source>
</evidence>
<name>A5ANA7_VITVI</name>
<organism evidence="1">
    <name type="scientific">Vitis vinifera</name>
    <name type="common">Grape</name>
    <dbReference type="NCBI Taxonomy" id="29760"/>
    <lineage>
        <taxon>Eukaryota</taxon>
        <taxon>Viridiplantae</taxon>
        <taxon>Streptophyta</taxon>
        <taxon>Embryophyta</taxon>
        <taxon>Tracheophyta</taxon>
        <taxon>Spermatophyta</taxon>
        <taxon>Magnoliopsida</taxon>
        <taxon>eudicotyledons</taxon>
        <taxon>Gunneridae</taxon>
        <taxon>Pentapetalae</taxon>
        <taxon>rosids</taxon>
        <taxon>Vitales</taxon>
        <taxon>Vitaceae</taxon>
        <taxon>Viteae</taxon>
        <taxon>Vitis</taxon>
    </lineage>
</organism>
<proteinExistence type="predicted"/>
<protein>
    <submittedName>
        <fullName evidence="1">Uncharacterized protein</fullName>
    </submittedName>
</protein>